<proteinExistence type="inferred from homology"/>
<dbReference type="EMBL" id="OU893339">
    <property type="protein sequence ID" value="CAG9795716.1"/>
    <property type="molecule type" value="Genomic_DNA"/>
</dbReference>
<keyword evidence="5" id="KW-0862">Zinc</keyword>
<reference evidence="8" key="2">
    <citation type="submission" date="2022-10" db="EMBL/GenBank/DDBJ databases">
        <authorList>
            <consortium name="ENA_rothamsted_submissions"/>
            <consortium name="culmorum"/>
            <person name="King R."/>
        </authorList>
    </citation>
    <scope>NUCLEOTIDE SEQUENCE</scope>
</reference>
<evidence type="ECO:0000256" key="1">
    <source>
        <dbReference type="ARBA" id="ARBA00001947"/>
    </source>
</evidence>
<protein>
    <recommendedName>
        <fullName evidence="7">Peptidase M14 domain-containing protein</fullName>
    </recommendedName>
</protein>
<dbReference type="Pfam" id="PF00246">
    <property type="entry name" value="Peptidase_M14"/>
    <property type="match status" value="2"/>
</dbReference>
<evidence type="ECO:0000259" key="7">
    <source>
        <dbReference type="SMART" id="SM00631"/>
    </source>
</evidence>
<evidence type="ECO:0000313" key="9">
    <source>
        <dbReference type="Proteomes" id="UP001153714"/>
    </source>
</evidence>
<sequence>MIQDLKTNDEATCISDAAIGASTITIFLKAIEKYCPNITEIHHDKQTYEGRLLYEVLITNSQENGTEDDRPVILIDAGQEAGTDSVGFALFLIEQLVSCEENDDMITNVRWNRVQWRKNLSPFENGIGYGVDISRNFEGEWKACPSAQSPFSSTYPGPSAGSENETQFIQEVLTKYRKDAKMYISLRRDGHSLNYPYGYESSFAVSRPKLEKVATMVAAKVNQRAGSVHLFTNQSIFDLNGKAYCGHSVDYAHQQLSIPYAFEMRVFLGSENVMLSKFQTLPKGYETNLRNGYYSGIRELYNILIKNNQYRFF</sequence>
<evidence type="ECO:0000256" key="6">
    <source>
        <dbReference type="ARBA" id="ARBA00023049"/>
    </source>
</evidence>
<keyword evidence="6" id="KW-0482">Metalloprotease</keyword>
<dbReference type="GO" id="GO:0008270">
    <property type="term" value="F:zinc ion binding"/>
    <property type="evidence" value="ECO:0007669"/>
    <property type="project" value="InterPro"/>
</dbReference>
<dbReference type="Proteomes" id="UP001153714">
    <property type="component" value="Chromosome 8"/>
</dbReference>
<dbReference type="InterPro" id="IPR000834">
    <property type="entry name" value="Peptidase_M14"/>
</dbReference>
<dbReference type="PANTHER" id="PTHR11705:SF143">
    <property type="entry name" value="SLL0236 PROTEIN"/>
    <property type="match status" value="1"/>
</dbReference>
<keyword evidence="9" id="KW-1185">Reference proteome</keyword>
<dbReference type="GO" id="GO:0005615">
    <property type="term" value="C:extracellular space"/>
    <property type="evidence" value="ECO:0007669"/>
    <property type="project" value="TreeGrafter"/>
</dbReference>
<evidence type="ECO:0000256" key="5">
    <source>
        <dbReference type="ARBA" id="ARBA00022833"/>
    </source>
</evidence>
<dbReference type="OrthoDB" id="3626597at2759"/>
<accession>A0A9N9WHU9</accession>
<evidence type="ECO:0000256" key="3">
    <source>
        <dbReference type="ARBA" id="ARBA00022670"/>
    </source>
</evidence>
<dbReference type="Gene3D" id="3.40.630.10">
    <property type="entry name" value="Zn peptidases"/>
    <property type="match status" value="1"/>
</dbReference>
<keyword evidence="4" id="KW-0378">Hydrolase</keyword>
<organism evidence="8 9">
    <name type="scientific">Diatraea saccharalis</name>
    <name type="common">sugarcane borer</name>
    <dbReference type="NCBI Taxonomy" id="40085"/>
    <lineage>
        <taxon>Eukaryota</taxon>
        <taxon>Metazoa</taxon>
        <taxon>Ecdysozoa</taxon>
        <taxon>Arthropoda</taxon>
        <taxon>Hexapoda</taxon>
        <taxon>Insecta</taxon>
        <taxon>Pterygota</taxon>
        <taxon>Neoptera</taxon>
        <taxon>Endopterygota</taxon>
        <taxon>Lepidoptera</taxon>
        <taxon>Glossata</taxon>
        <taxon>Ditrysia</taxon>
        <taxon>Pyraloidea</taxon>
        <taxon>Crambidae</taxon>
        <taxon>Crambinae</taxon>
        <taxon>Diatraea</taxon>
    </lineage>
</organism>
<keyword evidence="3" id="KW-0645">Protease</keyword>
<dbReference type="PANTHER" id="PTHR11705">
    <property type="entry name" value="PROTEASE FAMILY M14 CARBOXYPEPTIDASE A,B"/>
    <property type="match status" value="1"/>
</dbReference>
<dbReference type="SMART" id="SM00631">
    <property type="entry name" value="Zn_pept"/>
    <property type="match status" value="1"/>
</dbReference>
<comment type="cofactor">
    <cofactor evidence="1">
        <name>Zn(2+)</name>
        <dbReference type="ChEBI" id="CHEBI:29105"/>
    </cofactor>
</comment>
<dbReference type="AlphaFoldDB" id="A0A9N9WHU9"/>
<feature type="domain" description="Peptidase M14" evidence="7">
    <location>
        <begin position="22"/>
        <end position="286"/>
    </location>
</feature>
<name>A0A9N9WHU9_9NEOP</name>
<evidence type="ECO:0000256" key="2">
    <source>
        <dbReference type="ARBA" id="ARBA00005988"/>
    </source>
</evidence>
<dbReference type="GO" id="GO:0004181">
    <property type="term" value="F:metallocarboxypeptidase activity"/>
    <property type="evidence" value="ECO:0007669"/>
    <property type="project" value="InterPro"/>
</dbReference>
<reference evidence="8" key="1">
    <citation type="submission" date="2021-12" db="EMBL/GenBank/DDBJ databases">
        <authorList>
            <person name="King R."/>
        </authorList>
    </citation>
    <scope>NUCLEOTIDE SEQUENCE</scope>
</reference>
<gene>
    <name evidence="8" type="ORF">DIATSA_LOCUS12956</name>
</gene>
<comment type="similarity">
    <text evidence="2">Belongs to the peptidase M14 family.</text>
</comment>
<dbReference type="GO" id="GO:0006508">
    <property type="term" value="P:proteolysis"/>
    <property type="evidence" value="ECO:0007669"/>
    <property type="project" value="UniProtKB-KW"/>
</dbReference>
<dbReference type="SUPFAM" id="SSF53187">
    <property type="entry name" value="Zn-dependent exopeptidases"/>
    <property type="match status" value="1"/>
</dbReference>
<evidence type="ECO:0000313" key="8">
    <source>
        <dbReference type="EMBL" id="CAG9795716.1"/>
    </source>
</evidence>
<evidence type="ECO:0000256" key="4">
    <source>
        <dbReference type="ARBA" id="ARBA00022801"/>
    </source>
</evidence>